<evidence type="ECO:0000256" key="1">
    <source>
        <dbReference type="ARBA" id="ARBA00004651"/>
    </source>
</evidence>
<dbReference type="EMBL" id="JACBZI010000001">
    <property type="protein sequence ID" value="NYI08659.1"/>
    <property type="molecule type" value="Genomic_DNA"/>
</dbReference>
<accession>A0A7Y9YCS4</accession>
<evidence type="ECO:0000256" key="5">
    <source>
        <dbReference type="ARBA" id="ARBA00023136"/>
    </source>
</evidence>
<evidence type="ECO:0000256" key="4">
    <source>
        <dbReference type="ARBA" id="ARBA00022989"/>
    </source>
</evidence>
<dbReference type="InterPro" id="IPR010343">
    <property type="entry name" value="ArAE_1"/>
</dbReference>
<keyword evidence="2" id="KW-1003">Cell membrane</keyword>
<dbReference type="Proteomes" id="UP000537326">
    <property type="component" value="Unassembled WGS sequence"/>
</dbReference>
<name>A0A7Y9YCS4_9ACTN</name>
<keyword evidence="5 6" id="KW-0472">Membrane</keyword>
<dbReference type="GO" id="GO:0005886">
    <property type="term" value="C:plasma membrane"/>
    <property type="evidence" value="ECO:0007669"/>
    <property type="project" value="UniProtKB-SubCell"/>
</dbReference>
<feature type="transmembrane region" description="Helical" evidence="6">
    <location>
        <begin position="64"/>
        <end position="81"/>
    </location>
</feature>
<proteinExistence type="predicted"/>
<evidence type="ECO:0000256" key="3">
    <source>
        <dbReference type="ARBA" id="ARBA00022692"/>
    </source>
</evidence>
<keyword evidence="4 6" id="KW-1133">Transmembrane helix</keyword>
<feature type="transmembrane region" description="Helical" evidence="6">
    <location>
        <begin position="87"/>
        <end position="105"/>
    </location>
</feature>
<dbReference type="RefSeq" id="WP_179529744.1">
    <property type="nucleotide sequence ID" value="NZ_BAAAPP010000002.1"/>
</dbReference>
<dbReference type="AlphaFoldDB" id="A0A7Y9YCS4"/>
<comment type="subcellular location">
    <subcellularLocation>
        <location evidence="1">Cell membrane</location>
        <topology evidence="1">Multi-pass membrane protein</topology>
    </subcellularLocation>
</comment>
<reference evidence="7 8" key="1">
    <citation type="submission" date="2020-07" db="EMBL/GenBank/DDBJ databases">
        <title>Sequencing the genomes of 1000 actinobacteria strains.</title>
        <authorList>
            <person name="Klenk H.-P."/>
        </authorList>
    </citation>
    <scope>NUCLEOTIDE SEQUENCE [LARGE SCALE GENOMIC DNA]</scope>
    <source>
        <strain evidence="7 8">DSM 18248</strain>
    </source>
</reference>
<keyword evidence="3 6" id="KW-0812">Transmembrane</keyword>
<evidence type="ECO:0000313" key="8">
    <source>
        <dbReference type="Proteomes" id="UP000537326"/>
    </source>
</evidence>
<sequence>MRAPRPDSRTDLLQIIKATLATAVAWVVAAHVLELQQAFLAPWVALLTVHATVYRTVWRGSQAVLASGLGLLVSYAAVQLLGYELVATPALVASVLVGLLLARAFLARDEGVAVATTALFVITAGYGAHDAAQEMALSHRFLDTLVGVATGLLVNLLVAPPLDDRVVERAGADVTHRLGRLLVRMAEDLRGEVDEGVSQEWLEATRDLDDSLDLAQQHLAFTRESRWANPLRHRSRRTADPEQAEAVLFRLEDGVAQARAVARIVHESVVAAEQWDDEFRERWTDVLERVGRRVADPARDTGGAPGLEDLVRELSVADLPDRRWPLYGALITAVDNVAGIADDVARLSGVAGWESASA</sequence>
<dbReference type="Pfam" id="PF06081">
    <property type="entry name" value="ArAE_1"/>
    <property type="match status" value="1"/>
</dbReference>
<feature type="transmembrane region" description="Helical" evidence="6">
    <location>
        <begin position="39"/>
        <end position="57"/>
    </location>
</feature>
<comment type="caution">
    <text evidence="7">The sequence shown here is derived from an EMBL/GenBank/DDBJ whole genome shotgun (WGS) entry which is preliminary data.</text>
</comment>
<evidence type="ECO:0000313" key="7">
    <source>
        <dbReference type="EMBL" id="NYI08659.1"/>
    </source>
</evidence>
<feature type="transmembrane region" description="Helical" evidence="6">
    <location>
        <begin position="112"/>
        <end position="129"/>
    </location>
</feature>
<keyword evidence="8" id="KW-1185">Reference proteome</keyword>
<organism evidence="7 8">
    <name type="scientific">Nocardioides marinus</name>
    <dbReference type="NCBI Taxonomy" id="374514"/>
    <lineage>
        <taxon>Bacteria</taxon>
        <taxon>Bacillati</taxon>
        <taxon>Actinomycetota</taxon>
        <taxon>Actinomycetes</taxon>
        <taxon>Propionibacteriales</taxon>
        <taxon>Nocardioidaceae</taxon>
        <taxon>Nocardioides</taxon>
    </lineage>
</organism>
<gene>
    <name evidence="7" type="ORF">BKA05_000174</name>
</gene>
<evidence type="ECO:0000256" key="6">
    <source>
        <dbReference type="SAM" id="Phobius"/>
    </source>
</evidence>
<protein>
    <submittedName>
        <fullName evidence="7">Uncharacterized membrane protein YgaE (UPF0421/DUF939 family)</fullName>
    </submittedName>
</protein>
<feature type="transmembrane region" description="Helical" evidence="6">
    <location>
        <begin position="12"/>
        <end position="33"/>
    </location>
</feature>
<evidence type="ECO:0000256" key="2">
    <source>
        <dbReference type="ARBA" id="ARBA00022475"/>
    </source>
</evidence>